<protein>
    <submittedName>
        <fullName evidence="2">Uncharacterized protein</fullName>
    </submittedName>
</protein>
<reference evidence="2 3" key="1">
    <citation type="submission" date="2019-03" db="EMBL/GenBank/DDBJ databases">
        <authorList>
            <person name="Kim M.K.M."/>
        </authorList>
    </citation>
    <scope>NUCLEOTIDE SEQUENCE [LARGE SCALE GENOMIC DNA]</scope>
    <source>
        <strain evidence="2 3">17J68-15</strain>
    </source>
</reference>
<accession>A0A4R4E3H4</accession>
<keyword evidence="3" id="KW-1185">Reference proteome</keyword>
<dbReference type="EMBL" id="SKFH01000003">
    <property type="protein sequence ID" value="TCZ74094.1"/>
    <property type="molecule type" value="Genomic_DNA"/>
</dbReference>
<evidence type="ECO:0000313" key="2">
    <source>
        <dbReference type="EMBL" id="TCZ74094.1"/>
    </source>
</evidence>
<evidence type="ECO:0000313" key="3">
    <source>
        <dbReference type="Proteomes" id="UP000295164"/>
    </source>
</evidence>
<proteinExistence type="predicted"/>
<evidence type="ECO:0000256" key="1">
    <source>
        <dbReference type="SAM" id="MobiDB-lite"/>
    </source>
</evidence>
<feature type="region of interest" description="Disordered" evidence="1">
    <location>
        <begin position="1"/>
        <end position="66"/>
    </location>
</feature>
<comment type="caution">
    <text evidence="2">The sequence shown here is derived from an EMBL/GenBank/DDBJ whole genome shotgun (WGS) entry which is preliminary data.</text>
</comment>
<feature type="compositionally biased region" description="Basic and acidic residues" evidence="1">
    <location>
        <begin position="34"/>
        <end position="66"/>
    </location>
</feature>
<dbReference type="RefSeq" id="WP_131850693.1">
    <property type="nucleotide sequence ID" value="NZ_SKFH01000003.1"/>
</dbReference>
<name>A0A4R4E3H4_9BACT</name>
<gene>
    <name evidence="2" type="ORF">E0486_03190</name>
</gene>
<dbReference type="Proteomes" id="UP000295164">
    <property type="component" value="Unassembled WGS sequence"/>
</dbReference>
<organism evidence="2 3">
    <name type="scientific">Flaviaesturariibacter aridisoli</name>
    <dbReference type="NCBI Taxonomy" id="2545761"/>
    <lineage>
        <taxon>Bacteria</taxon>
        <taxon>Pseudomonadati</taxon>
        <taxon>Bacteroidota</taxon>
        <taxon>Chitinophagia</taxon>
        <taxon>Chitinophagales</taxon>
        <taxon>Chitinophagaceae</taxon>
        <taxon>Flaviaestuariibacter</taxon>
    </lineage>
</organism>
<sequence length="66" mass="7977">MRPEREQPKDPMLDVPAEANRQKHINFLDDDERPDSSDREERARDQERRRQWEEGLRAGRESSNDE</sequence>
<feature type="compositionally biased region" description="Basic and acidic residues" evidence="1">
    <location>
        <begin position="1"/>
        <end position="12"/>
    </location>
</feature>
<dbReference type="AlphaFoldDB" id="A0A4R4E3H4"/>